<sequence>MLLIYFIILYYFNLFNLIIIFYNFILLYYFILNILLFYFNFFFILFYLSIPCMWFQPVKRLYPSMWLKQCFLYQVCS</sequence>
<proteinExistence type="predicted"/>
<evidence type="ECO:0000313" key="3">
    <source>
        <dbReference type="Proteomes" id="UP000478052"/>
    </source>
</evidence>
<reference evidence="2 3" key="1">
    <citation type="submission" date="2019-08" db="EMBL/GenBank/DDBJ databases">
        <title>Whole genome of Aphis craccivora.</title>
        <authorList>
            <person name="Voronova N.V."/>
            <person name="Shulinski R.S."/>
            <person name="Bandarenka Y.V."/>
            <person name="Zhorov D.G."/>
            <person name="Warner D."/>
        </authorList>
    </citation>
    <scope>NUCLEOTIDE SEQUENCE [LARGE SCALE GENOMIC DNA]</scope>
    <source>
        <strain evidence="2">180601</strain>
        <tissue evidence="2">Whole Body</tissue>
    </source>
</reference>
<gene>
    <name evidence="2" type="ORF">FWK35_00019907</name>
</gene>
<evidence type="ECO:0000313" key="2">
    <source>
        <dbReference type="EMBL" id="KAF0710226.1"/>
    </source>
</evidence>
<keyword evidence="1" id="KW-0472">Membrane</keyword>
<keyword evidence="1" id="KW-1133">Transmembrane helix</keyword>
<dbReference type="Proteomes" id="UP000478052">
    <property type="component" value="Unassembled WGS sequence"/>
</dbReference>
<keyword evidence="3" id="KW-1185">Reference proteome</keyword>
<evidence type="ECO:0000256" key="1">
    <source>
        <dbReference type="SAM" id="Phobius"/>
    </source>
</evidence>
<name>A0A6G0VVW2_APHCR</name>
<accession>A0A6G0VVW2</accession>
<feature type="transmembrane region" description="Helical" evidence="1">
    <location>
        <begin position="37"/>
        <end position="55"/>
    </location>
</feature>
<protein>
    <submittedName>
        <fullName evidence="2">Uncharacterized protein</fullName>
    </submittedName>
</protein>
<organism evidence="2 3">
    <name type="scientific">Aphis craccivora</name>
    <name type="common">Cowpea aphid</name>
    <dbReference type="NCBI Taxonomy" id="307492"/>
    <lineage>
        <taxon>Eukaryota</taxon>
        <taxon>Metazoa</taxon>
        <taxon>Ecdysozoa</taxon>
        <taxon>Arthropoda</taxon>
        <taxon>Hexapoda</taxon>
        <taxon>Insecta</taxon>
        <taxon>Pterygota</taxon>
        <taxon>Neoptera</taxon>
        <taxon>Paraneoptera</taxon>
        <taxon>Hemiptera</taxon>
        <taxon>Sternorrhyncha</taxon>
        <taxon>Aphidomorpha</taxon>
        <taxon>Aphidoidea</taxon>
        <taxon>Aphididae</taxon>
        <taxon>Aphidini</taxon>
        <taxon>Aphis</taxon>
        <taxon>Aphis</taxon>
    </lineage>
</organism>
<feature type="transmembrane region" description="Helical" evidence="1">
    <location>
        <begin position="7"/>
        <end position="31"/>
    </location>
</feature>
<keyword evidence="1" id="KW-0812">Transmembrane</keyword>
<comment type="caution">
    <text evidence="2">The sequence shown here is derived from an EMBL/GenBank/DDBJ whole genome shotgun (WGS) entry which is preliminary data.</text>
</comment>
<dbReference type="AlphaFoldDB" id="A0A6G0VVW2"/>
<dbReference type="EMBL" id="VUJU01011719">
    <property type="protein sequence ID" value="KAF0710226.1"/>
    <property type="molecule type" value="Genomic_DNA"/>
</dbReference>